<keyword evidence="3" id="KW-1185">Reference proteome</keyword>
<gene>
    <name evidence="2" type="ORF">KC01_LOCUS1011</name>
</gene>
<sequence>MQGLDREKASAARGAPGARGRRERGSFCLVYAPPFPSVPVLPSPIDYTMVSIISDLDPLKSWNVLRQDATDLSGPIQR</sequence>
<name>A0AAV2IXH9_KNICA</name>
<protein>
    <submittedName>
        <fullName evidence="2">Uncharacterized protein</fullName>
    </submittedName>
</protein>
<evidence type="ECO:0000313" key="2">
    <source>
        <dbReference type="EMBL" id="CAL1568377.1"/>
    </source>
</evidence>
<feature type="compositionally biased region" description="Basic and acidic residues" evidence="1">
    <location>
        <begin position="1"/>
        <end position="10"/>
    </location>
</feature>
<accession>A0AAV2IXH9</accession>
<dbReference type="Proteomes" id="UP001497482">
    <property type="component" value="Chromosome 1"/>
</dbReference>
<dbReference type="AlphaFoldDB" id="A0AAV2IXH9"/>
<evidence type="ECO:0000313" key="3">
    <source>
        <dbReference type="Proteomes" id="UP001497482"/>
    </source>
</evidence>
<proteinExistence type="predicted"/>
<evidence type="ECO:0000256" key="1">
    <source>
        <dbReference type="SAM" id="MobiDB-lite"/>
    </source>
</evidence>
<dbReference type="EMBL" id="OZ035823">
    <property type="protein sequence ID" value="CAL1568377.1"/>
    <property type="molecule type" value="Genomic_DNA"/>
</dbReference>
<reference evidence="2 3" key="1">
    <citation type="submission" date="2024-04" db="EMBL/GenBank/DDBJ databases">
        <authorList>
            <person name="Waldvogel A.-M."/>
            <person name="Schoenle A."/>
        </authorList>
    </citation>
    <scope>NUCLEOTIDE SEQUENCE [LARGE SCALE GENOMIC DNA]</scope>
</reference>
<organism evidence="2 3">
    <name type="scientific">Knipowitschia caucasica</name>
    <name type="common">Caucasian dwarf goby</name>
    <name type="synonym">Pomatoschistus caucasicus</name>
    <dbReference type="NCBI Taxonomy" id="637954"/>
    <lineage>
        <taxon>Eukaryota</taxon>
        <taxon>Metazoa</taxon>
        <taxon>Chordata</taxon>
        <taxon>Craniata</taxon>
        <taxon>Vertebrata</taxon>
        <taxon>Euteleostomi</taxon>
        <taxon>Actinopterygii</taxon>
        <taxon>Neopterygii</taxon>
        <taxon>Teleostei</taxon>
        <taxon>Neoteleostei</taxon>
        <taxon>Acanthomorphata</taxon>
        <taxon>Gobiaria</taxon>
        <taxon>Gobiiformes</taxon>
        <taxon>Gobioidei</taxon>
        <taxon>Gobiidae</taxon>
        <taxon>Gobiinae</taxon>
        <taxon>Knipowitschia</taxon>
    </lineage>
</organism>
<feature type="region of interest" description="Disordered" evidence="1">
    <location>
        <begin position="1"/>
        <end position="22"/>
    </location>
</feature>